<dbReference type="NCBIfam" id="TIGR00749">
    <property type="entry name" value="glk"/>
    <property type="match status" value="1"/>
</dbReference>
<accession>A0A8J6N179</accession>
<dbReference type="CDD" id="cd24008">
    <property type="entry name" value="ASKHA_NBD_GLK"/>
    <property type="match status" value="1"/>
</dbReference>
<reference evidence="5 6" key="1">
    <citation type="submission" date="2020-08" db="EMBL/GenBank/DDBJ databases">
        <title>Bridging the membrane lipid divide: bacteria of the FCB group superphylum have the potential to synthesize archaeal ether lipids.</title>
        <authorList>
            <person name="Villanueva L."/>
            <person name="Von Meijenfeldt F.A.B."/>
            <person name="Westbye A.B."/>
            <person name="Yadav S."/>
            <person name="Hopmans E.C."/>
            <person name="Dutilh B.E."/>
            <person name="Sinninghe Damste J.S."/>
        </authorList>
    </citation>
    <scope>NUCLEOTIDE SEQUENCE [LARGE SCALE GENOMIC DNA]</scope>
    <source>
        <strain evidence="5">NIOZ-UU27</strain>
    </source>
</reference>
<evidence type="ECO:0000313" key="5">
    <source>
        <dbReference type="EMBL" id="MBC8178305.1"/>
    </source>
</evidence>
<dbReference type="EC" id="2.7.1.2" evidence="3"/>
<dbReference type="GO" id="GO:0005536">
    <property type="term" value="F:D-glucose binding"/>
    <property type="evidence" value="ECO:0007669"/>
    <property type="project" value="InterPro"/>
</dbReference>
<keyword evidence="1 3" id="KW-0808">Transferase</keyword>
<keyword evidence="3" id="KW-0963">Cytoplasm</keyword>
<evidence type="ECO:0000313" key="6">
    <source>
        <dbReference type="Proteomes" id="UP000650524"/>
    </source>
</evidence>
<comment type="caution">
    <text evidence="5">The sequence shown here is derived from an EMBL/GenBank/DDBJ whole genome shotgun (WGS) entry which is preliminary data.</text>
</comment>
<name>A0A8J6N179_9DELT</name>
<dbReference type="AlphaFoldDB" id="A0A8J6N179"/>
<dbReference type="Proteomes" id="UP000650524">
    <property type="component" value="Unassembled WGS sequence"/>
</dbReference>
<evidence type="ECO:0000256" key="3">
    <source>
        <dbReference type="HAMAP-Rule" id="MF_00524"/>
    </source>
</evidence>
<dbReference type="EMBL" id="JACNJD010000271">
    <property type="protein sequence ID" value="MBC8178305.1"/>
    <property type="molecule type" value="Genomic_DNA"/>
</dbReference>
<feature type="binding site" evidence="3">
    <location>
        <begin position="13"/>
        <end position="18"/>
    </location>
    <ligand>
        <name>ATP</name>
        <dbReference type="ChEBI" id="CHEBI:30616"/>
    </ligand>
</feature>
<gene>
    <name evidence="3 5" type="primary">glk</name>
    <name evidence="5" type="ORF">H8E19_12945</name>
</gene>
<dbReference type="PANTHER" id="PTHR47363:SF1">
    <property type="entry name" value="GLUCOKINASE"/>
    <property type="match status" value="1"/>
</dbReference>
<dbReference type="InterPro" id="IPR043129">
    <property type="entry name" value="ATPase_NBD"/>
</dbReference>
<organism evidence="5 6">
    <name type="scientific">Candidatus Desulfacyla euxinica</name>
    <dbReference type="NCBI Taxonomy" id="2841693"/>
    <lineage>
        <taxon>Bacteria</taxon>
        <taxon>Deltaproteobacteria</taxon>
        <taxon>Candidatus Desulfacyla</taxon>
    </lineage>
</organism>
<sequence length="330" mass="36146">MTGINKDRLILAGDIGGTKTNFALYSHGKTRPVTRIVESYSSRDALDLESILEQFFEKHPASITEACFAIAGPVIDGRCKTTNLPWDVSERRIARRFGWDVKLINDLAATAMGIPLLYSRELYALNKMRLRKGGNIALAAPGTGLGTSVLVWHDGRYIPISSEGGHVDFAPTDEDQVLLWRYMHQHYGHVSIERIVSGPGLLNSFSFLRETGRYQVPRWLLLDMERMDSARAITEAAIQKKDPLCVKVLSMFTSILGSIAGNLALTVLATGGVYLGGGIPAKILPALADGLFMNSFADKGRFKGLLEKMPVRVILNDHTAILGAAHRVLG</sequence>
<protein>
    <recommendedName>
        <fullName evidence="3">Glucokinase</fullName>
        <ecNumber evidence="3">2.7.1.2</ecNumber>
    </recommendedName>
    <alternativeName>
        <fullName evidence="3">Glucose kinase</fullName>
    </alternativeName>
</protein>
<evidence type="ECO:0000256" key="4">
    <source>
        <dbReference type="RuleBase" id="RU004046"/>
    </source>
</evidence>
<keyword evidence="3" id="KW-0067">ATP-binding</keyword>
<comment type="catalytic activity">
    <reaction evidence="3">
        <text>D-glucose + ATP = D-glucose 6-phosphate + ADP + H(+)</text>
        <dbReference type="Rhea" id="RHEA:17825"/>
        <dbReference type="ChEBI" id="CHEBI:4167"/>
        <dbReference type="ChEBI" id="CHEBI:15378"/>
        <dbReference type="ChEBI" id="CHEBI:30616"/>
        <dbReference type="ChEBI" id="CHEBI:61548"/>
        <dbReference type="ChEBI" id="CHEBI:456216"/>
        <dbReference type="EC" id="2.7.1.2"/>
    </reaction>
</comment>
<dbReference type="PANTHER" id="PTHR47363">
    <property type="entry name" value="GLUCOKINASE"/>
    <property type="match status" value="1"/>
</dbReference>
<evidence type="ECO:0000256" key="2">
    <source>
        <dbReference type="ARBA" id="ARBA00022777"/>
    </source>
</evidence>
<dbReference type="Gene3D" id="3.40.367.20">
    <property type="match status" value="1"/>
</dbReference>
<dbReference type="GO" id="GO:0005524">
    <property type="term" value="F:ATP binding"/>
    <property type="evidence" value="ECO:0007669"/>
    <property type="project" value="UniProtKB-UniRule"/>
</dbReference>
<dbReference type="Gene3D" id="3.30.420.40">
    <property type="match status" value="1"/>
</dbReference>
<dbReference type="GO" id="GO:0006096">
    <property type="term" value="P:glycolytic process"/>
    <property type="evidence" value="ECO:0007669"/>
    <property type="project" value="UniProtKB-UniRule"/>
</dbReference>
<comment type="subcellular location">
    <subcellularLocation>
        <location evidence="3">Cytoplasm</location>
    </subcellularLocation>
</comment>
<dbReference type="InterPro" id="IPR003836">
    <property type="entry name" value="Glucokinase"/>
</dbReference>
<dbReference type="GO" id="GO:0004340">
    <property type="term" value="F:glucokinase activity"/>
    <property type="evidence" value="ECO:0007669"/>
    <property type="project" value="UniProtKB-UniRule"/>
</dbReference>
<keyword evidence="2 3" id="KW-0418">Kinase</keyword>
<comment type="similarity">
    <text evidence="3 4">Belongs to the bacterial glucokinase family.</text>
</comment>
<dbReference type="GO" id="GO:0005737">
    <property type="term" value="C:cytoplasm"/>
    <property type="evidence" value="ECO:0007669"/>
    <property type="project" value="UniProtKB-SubCell"/>
</dbReference>
<keyword evidence="3" id="KW-0324">Glycolysis</keyword>
<keyword evidence="3" id="KW-0547">Nucleotide-binding</keyword>
<dbReference type="SUPFAM" id="SSF53067">
    <property type="entry name" value="Actin-like ATPase domain"/>
    <property type="match status" value="1"/>
</dbReference>
<dbReference type="Pfam" id="PF02685">
    <property type="entry name" value="Glucokinase"/>
    <property type="match status" value="1"/>
</dbReference>
<dbReference type="HAMAP" id="MF_00524">
    <property type="entry name" value="Glucokinase"/>
    <property type="match status" value="1"/>
</dbReference>
<evidence type="ECO:0000256" key="1">
    <source>
        <dbReference type="ARBA" id="ARBA00022679"/>
    </source>
</evidence>
<proteinExistence type="inferred from homology"/>